<dbReference type="EMBL" id="PJRT01000020">
    <property type="protein sequence ID" value="PLR23068.1"/>
    <property type="molecule type" value="Genomic_DNA"/>
</dbReference>
<feature type="compositionally biased region" description="Polar residues" evidence="4">
    <location>
        <begin position="189"/>
        <end position="198"/>
    </location>
</feature>
<dbReference type="PANTHER" id="PTHR37465:SF1">
    <property type="entry name" value="BACTERIAL TOXIN 44 DOMAIN-CONTAINING PROTEIN"/>
    <property type="match status" value="1"/>
</dbReference>
<dbReference type="PANTHER" id="PTHR37465">
    <property type="match status" value="1"/>
</dbReference>
<evidence type="ECO:0000256" key="2">
    <source>
        <dbReference type="ARBA" id="ARBA00023022"/>
    </source>
</evidence>
<dbReference type="Proteomes" id="UP000234296">
    <property type="component" value="Unassembled WGS sequence"/>
</dbReference>
<evidence type="ECO:0000256" key="4">
    <source>
        <dbReference type="SAM" id="MobiDB-lite"/>
    </source>
</evidence>
<keyword evidence="7" id="KW-1185">Reference proteome</keyword>
<feature type="region of interest" description="Disordered" evidence="4">
    <location>
        <begin position="185"/>
        <end position="205"/>
    </location>
</feature>
<dbReference type="Pfam" id="PF06958">
    <property type="entry name" value="Pyocin_S"/>
    <property type="match status" value="1"/>
</dbReference>
<sequence length="539" mass="59679">MGYRDDEFGRGLALSCDKTTTGARLISSLPLNRFSHHGFGIIRKGDKTTPCPVCGKEGQVGEGEEKSRIHNVAVAVDRCLVICGCPPGSNRIIAPVGQWLGKGPSPEKIARDKHAAAAAARKTKHEEEEKRLADERECNRVFAKSCLRGDGCNDAGDEREPHTNFANMGIFRAAADVDPATEVDVPQRAQATKKNNPSKSEEIPKPKERSALYKWFFGHHEEMDYQAATAAAAGTARAQAVAASSNVLELIGGRTSTYGTWALRAAGIATAGAGASVAGFLMGMMPGKLNEGEQDFITPILLQQIAAKRGTAPTRVRFTWENDSDGNLVPRGWHTPHGEARVRQMEWDSKLSAYTFTTEDEKPITIIWTPDHSGEDYPHHTGNQDRPVLPDPTFVDPMPESSDIVTLPGHLPEERHFLDYILYIPVEGVPPVYIYLSKKPETPIWTKTKELVPVSNAYAHWIKHSREFSEDSFNNAKEYVDSTHDFVNNPPEGTLTKTRANGDRLFYHPETNTFAVRTKDGVPKTMFKPDKKMEYWSKQ</sequence>
<evidence type="ECO:0000256" key="1">
    <source>
        <dbReference type="ARBA" id="ARBA00022529"/>
    </source>
</evidence>
<evidence type="ECO:0000313" key="7">
    <source>
        <dbReference type="Proteomes" id="UP000234296"/>
    </source>
</evidence>
<keyword evidence="3" id="KW-0078">Bacteriocin</keyword>
<dbReference type="CDD" id="cd14744">
    <property type="entry name" value="PAAR_CT_2"/>
    <property type="match status" value="1"/>
</dbReference>
<proteinExistence type="predicted"/>
<reference evidence="7" key="1">
    <citation type="submission" date="2017-12" db="EMBL/GenBank/DDBJ databases">
        <title>The genome sequence of Pantoea sp. 596.</title>
        <authorList>
            <person name="Gao J."/>
            <person name="Mao X."/>
            <person name="Sun J."/>
        </authorList>
    </citation>
    <scope>NUCLEOTIDE SEQUENCE [LARGE SCALE GENOMIC DNA]</scope>
    <source>
        <strain evidence="7">596</strain>
    </source>
</reference>
<evidence type="ECO:0000256" key="3">
    <source>
        <dbReference type="ARBA" id="ARBA00023048"/>
    </source>
</evidence>
<organism evidence="6 7">
    <name type="scientific">Pantoea endophytica</name>
    <dbReference type="NCBI Taxonomy" id="92488"/>
    <lineage>
        <taxon>Bacteria</taxon>
        <taxon>Pseudomonadati</taxon>
        <taxon>Pseudomonadota</taxon>
        <taxon>Gammaproteobacteria</taxon>
        <taxon>Enterobacterales</taxon>
        <taxon>Erwiniaceae</taxon>
        <taxon>Pantoea</taxon>
    </lineage>
</organism>
<dbReference type="InterPro" id="IPR016128">
    <property type="entry name" value="Pyosin/cloacin_T_dom"/>
</dbReference>
<gene>
    <name evidence="6" type="ORF">PZBJ_13205</name>
</gene>
<name>A0ABX4SS12_9GAMM</name>
<feature type="domain" description="Pyosin/cloacin translocation" evidence="5">
    <location>
        <begin position="302"/>
        <end position="435"/>
    </location>
</feature>
<accession>A0ABX4SS12</accession>
<dbReference type="InterPro" id="IPR036302">
    <property type="entry name" value="Pyosin/cloacin_T_dom_sf"/>
</dbReference>
<dbReference type="RefSeq" id="WP_101762844.1">
    <property type="nucleotide sequence ID" value="NZ_PJRT01000020.1"/>
</dbReference>
<protein>
    <submittedName>
        <fullName evidence="6">Pyocin</fullName>
    </submittedName>
</protein>
<evidence type="ECO:0000259" key="5">
    <source>
        <dbReference type="Pfam" id="PF06958"/>
    </source>
</evidence>
<keyword evidence="2" id="KW-0044">Antibiotic</keyword>
<dbReference type="SUPFAM" id="SSF69369">
    <property type="entry name" value="Cloacin translocation domain"/>
    <property type="match status" value="1"/>
</dbReference>
<evidence type="ECO:0000313" key="6">
    <source>
        <dbReference type="EMBL" id="PLR23068.1"/>
    </source>
</evidence>
<comment type="caution">
    <text evidence="6">The sequence shown here is derived from an EMBL/GenBank/DDBJ whole genome shotgun (WGS) entry which is preliminary data.</text>
</comment>
<keyword evidence="1" id="KW-0929">Antimicrobial</keyword>